<protein>
    <submittedName>
        <fullName evidence="1">Uncharacterized protein</fullName>
    </submittedName>
</protein>
<reference evidence="1" key="1">
    <citation type="submission" date="2021-01" db="EMBL/GenBank/DDBJ databases">
        <title>Complete genome sequence of Clostridiales bacterium R-7.</title>
        <authorList>
            <person name="Mahoney-Kurpe S.C."/>
            <person name="Palevich N."/>
            <person name="Koike S."/>
            <person name="Moon C.D."/>
            <person name="Attwood G.T."/>
        </authorList>
    </citation>
    <scope>NUCLEOTIDE SEQUENCE</scope>
    <source>
        <strain evidence="1">R-7</strain>
    </source>
</reference>
<gene>
    <name evidence="1" type="ORF">JYE49_10980</name>
</gene>
<organism evidence="1 2">
    <name type="scientific">Aristaeella hokkaidonensis</name>
    <dbReference type="NCBI Taxonomy" id="3046382"/>
    <lineage>
        <taxon>Bacteria</taxon>
        <taxon>Bacillati</taxon>
        <taxon>Bacillota</taxon>
        <taxon>Clostridia</taxon>
        <taxon>Eubacteriales</taxon>
        <taxon>Aristaeellaceae</taxon>
        <taxon>Aristaeella</taxon>
    </lineage>
</organism>
<sequence>MIIVPEQDKACKIETGGFARPGDIMLKHDDTGIEQPEDHHDNDDPQKPKIPWWIIAIVVLVAGICLLIILLQDNDGGGGGVNPTPEPKYSEHGFTLKNSSLILVDREYFEKDPTFLCTVCENIDHYSQAYRIHSLKASLSEIKSKALIAELIYSQSQNSEEEMTLIITDPKGGKIVSGNRVCKLIESGTVYVNLDDFYEEVIAWDSGLWHITIQIDGMQVRDFLLTIGDAE</sequence>
<proteinExistence type="predicted"/>
<dbReference type="EMBL" id="CP068393">
    <property type="protein sequence ID" value="QUC66379.1"/>
    <property type="molecule type" value="Genomic_DNA"/>
</dbReference>
<keyword evidence="2" id="KW-1185">Reference proteome</keyword>
<name>A0AC61N557_9FIRM</name>
<evidence type="ECO:0000313" key="1">
    <source>
        <dbReference type="EMBL" id="QUC66379.1"/>
    </source>
</evidence>
<evidence type="ECO:0000313" key="2">
    <source>
        <dbReference type="Proteomes" id="UP000682782"/>
    </source>
</evidence>
<accession>A0AC61N557</accession>
<dbReference type="Proteomes" id="UP000682782">
    <property type="component" value="Chromosome"/>
</dbReference>